<keyword evidence="1" id="KW-0812">Transmembrane</keyword>
<evidence type="ECO:0000256" key="1">
    <source>
        <dbReference type="SAM" id="Phobius"/>
    </source>
</evidence>
<dbReference type="Proteomes" id="UP000887565">
    <property type="component" value="Unplaced"/>
</dbReference>
<dbReference type="AlphaFoldDB" id="A0A915KI29"/>
<evidence type="ECO:0000313" key="3">
    <source>
        <dbReference type="WBParaSite" id="nRc.2.0.1.t38484-RA"/>
    </source>
</evidence>
<protein>
    <submittedName>
        <fullName evidence="3">Uncharacterized protein</fullName>
    </submittedName>
</protein>
<reference evidence="3" key="1">
    <citation type="submission" date="2022-11" db="UniProtKB">
        <authorList>
            <consortium name="WormBaseParasite"/>
        </authorList>
    </citation>
    <scope>IDENTIFICATION</scope>
</reference>
<keyword evidence="2" id="KW-1185">Reference proteome</keyword>
<organism evidence="2 3">
    <name type="scientific">Romanomermis culicivorax</name>
    <name type="common">Nematode worm</name>
    <dbReference type="NCBI Taxonomy" id="13658"/>
    <lineage>
        <taxon>Eukaryota</taxon>
        <taxon>Metazoa</taxon>
        <taxon>Ecdysozoa</taxon>
        <taxon>Nematoda</taxon>
        <taxon>Enoplea</taxon>
        <taxon>Dorylaimia</taxon>
        <taxon>Mermithida</taxon>
        <taxon>Mermithoidea</taxon>
        <taxon>Mermithidae</taxon>
        <taxon>Romanomermis</taxon>
    </lineage>
</organism>
<proteinExistence type="predicted"/>
<accession>A0A915KI29</accession>
<feature type="transmembrane region" description="Helical" evidence="1">
    <location>
        <begin position="12"/>
        <end position="36"/>
    </location>
</feature>
<dbReference type="WBParaSite" id="nRc.2.0.1.t38484-RA">
    <property type="protein sequence ID" value="nRc.2.0.1.t38484-RA"/>
    <property type="gene ID" value="nRc.2.0.1.g38484"/>
</dbReference>
<keyword evidence="1" id="KW-1133">Transmembrane helix</keyword>
<name>A0A915KI29_ROMCU</name>
<evidence type="ECO:0000313" key="2">
    <source>
        <dbReference type="Proteomes" id="UP000887565"/>
    </source>
</evidence>
<sequence>MPEISGHTANYLIIILLLFLWSIPPKYIVPCLDILINALQQRECRGKGTATTGPHRGGQRDLPYYVVGPTESLQLFEPILDGA</sequence>
<keyword evidence="1" id="KW-0472">Membrane</keyword>